<keyword evidence="19" id="KW-1185">Reference proteome</keyword>
<dbReference type="PANTHER" id="PTHR11533:SF174">
    <property type="entry name" value="PUROMYCIN-SENSITIVE AMINOPEPTIDASE-RELATED"/>
    <property type="match status" value="1"/>
</dbReference>
<dbReference type="InterPro" id="IPR034016">
    <property type="entry name" value="M1_APN-typ"/>
</dbReference>
<dbReference type="GO" id="GO:0006508">
    <property type="term" value="P:proteolysis"/>
    <property type="evidence" value="ECO:0007669"/>
    <property type="project" value="UniProtKB-KW"/>
</dbReference>
<dbReference type="Pfam" id="PF01433">
    <property type="entry name" value="Peptidase_M1"/>
    <property type="match status" value="1"/>
</dbReference>
<evidence type="ECO:0000256" key="11">
    <source>
        <dbReference type="ARBA" id="ARBA00066316"/>
    </source>
</evidence>
<dbReference type="EC" id="3.4.11.14" evidence="11"/>
<evidence type="ECO:0000256" key="13">
    <source>
        <dbReference type="ARBA" id="ARBA00081993"/>
    </source>
</evidence>
<evidence type="ECO:0000256" key="16">
    <source>
        <dbReference type="PIRSR" id="PIRSR634016-4"/>
    </source>
</evidence>
<evidence type="ECO:0000256" key="9">
    <source>
        <dbReference type="ARBA" id="ARBA00023049"/>
    </source>
</evidence>
<name>A0A914USM4_9BILA</name>
<dbReference type="InterPro" id="IPR024571">
    <property type="entry name" value="ERAP1-like_C_dom"/>
</dbReference>
<dbReference type="GO" id="GO:0016020">
    <property type="term" value="C:membrane"/>
    <property type="evidence" value="ECO:0007669"/>
    <property type="project" value="TreeGrafter"/>
</dbReference>
<dbReference type="GO" id="GO:0042277">
    <property type="term" value="F:peptide binding"/>
    <property type="evidence" value="ECO:0007669"/>
    <property type="project" value="TreeGrafter"/>
</dbReference>
<dbReference type="FunFam" id="1.10.390.10:FF:000006">
    <property type="entry name" value="Puromycin-sensitive aminopeptidase"/>
    <property type="match status" value="1"/>
</dbReference>
<feature type="domain" description="ERAP1-like C-terminal" evidence="18">
    <location>
        <begin position="323"/>
        <end position="645"/>
    </location>
</feature>
<dbReference type="GO" id="GO:0070006">
    <property type="term" value="F:metalloaminopeptidase activity"/>
    <property type="evidence" value="ECO:0007669"/>
    <property type="project" value="TreeGrafter"/>
</dbReference>
<dbReference type="Pfam" id="PF11838">
    <property type="entry name" value="ERAP1_C"/>
    <property type="match status" value="1"/>
</dbReference>
<proteinExistence type="inferred from homology"/>
<feature type="domain" description="Peptidase M1 membrane alanine aminopeptidase" evidence="17">
    <location>
        <begin position="60"/>
        <end position="243"/>
    </location>
</feature>
<keyword evidence="7" id="KW-0378">Hydrolase</keyword>
<evidence type="ECO:0000256" key="4">
    <source>
        <dbReference type="ARBA" id="ARBA00022490"/>
    </source>
</evidence>
<evidence type="ECO:0000313" key="19">
    <source>
        <dbReference type="Proteomes" id="UP000887566"/>
    </source>
</evidence>
<keyword evidence="5" id="KW-0645">Protease</keyword>
<dbReference type="InterPro" id="IPR027268">
    <property type="entry name" value="Peptidase_M4/M1_CTD_sf"/>
</dbReference>
<comment type="catalytic activity">
    <reaction evidence="10">
        <text>Release of an N-terminal amino acid, preferentially alanine, from a wide range of peptides, amides and arylamides.</text>
        <dbReference type="EC" id="3.4.11.14"/>
    </reaction>
</comment>
<dbReference type="InterPro" id="IPR014782">
    <property type="entry name" value="Peptidase_M1_dom"/>
</dbReference>
<reference evidence="20" key="1">
    <citation type="submission" date="2022-11" db="UniProtKB">
        <authorList>
            <consortium name="WormBaseParasite"/>
        </authorList>
    </citation>
    <scope>IDENTIFICATION</scope>
</reference>
<organism evidence="19 20">
    <name type="scientific">Plectus sambesii</name>
    <dbReference type="NCBI Taxonomy" id="2011161"/>
    <lineage>
        <taxon>Eukaryota</taxon>
        <taxon>Metazoa</taxon>
        <taxon>Ecdysozoa</taxon>
        <taxon>Nematoda</taxon>
        <taxon>Chromadorea</taxon>
        <taxon>Plectida</taxon>
        <taxon>Plectina</taxon>
        <taxon>Plectoidea</taxon>
        <taxon>Plectidae</taxon>
        <taxon>Plectus</taxon>
    </lineage>
</organism>
<feature type="binding site" evidence="15">
    <location>
        <position position="102"/>
    </location>
    <ligand>
        <name>Zn(2+)</name>
        <dbReference type="ChEBI" id="CHEBI:29105"/>
        <note>catalytic</note>
    </ligand>
</feature>
<evidence type="ECO:0000256" key="3">
    <source>
        <dbReference type="ARBA" id="ARBA00022438"/>
    </source>
</evidence>
<keyword evidence="6 15" id="KW-0479">Metal-binding</keyword>
<dbReference type="GO" id="GO:0005615">
    <property type="term" value="C:extracellular space"/>
    <property type="evidence" value="ECO:0007669"/>
    <property type="project" value="TreeGrafter"/>
</dbReference>
<dbReference type="GO" id="GO:0008270">
    <property type="term" value="F:zinc ion binding"/>
    <property type="evidence" value="ECO:0007669"/>
    <property type="project" value="InterPro"/>
</dbReference>
<dbReference type="PANTHER" id="PTHR11533">
    <property type="entry name" value="PROTEASE M1 ZINC METALLOPROTEASE"/>
    <property type="match status" value="1"/>
</dbReference>
<keyword evidence="4" id="KW-0963">Cytoplasm</keyword>
<dbReference type="AlphaFoldDB" id="A0A914USM4"/>
<comment type="subcellular location">
    <subcellularLocation>
        <location evidence="1">Cytoplasm</location>
    </subcellularLocation>
</comment>
<evidence type="ECO:0000256" key="6">
    <source>
        <dbReference type="ARBA" id="ARBA00022723"/>
    </source>
</evidence>
<evidence type="ECO:0000259" key="17">
    <source>
        <dbReference type="Pfam" id="PF01433"/>
    </source>
</evidence>
<dbReference type="GO" id="GO:0005737">
    <property type="term" value="C:cytoplasm"/>
    <property type="evidence" value="ECO:0007669"/>
    <property type="project" value="UniProtKB-SubCell"/>
</dbReference>
<evidence type="ECO:0000256" key="5">
    <source>
        <dbReference type="ARBA" id="ARBA00022670"/>
    </source>
</evidence>
<dbReference type="Proteomes" id="UP000887566">
    <property type="component" value="Unplaced"/>
</dbReference>
<evidence type="ECO:0000256" key="10">
    <source>
        <dbReference type="ARBA" id="ARBA00052895"/>
    </source>
</evidence>
<dbReference type="Gene3D" id="2.60.40.1910">
    <property type="match status" value="1"/>
</dbReference>
<dbReference type="GO" id="GO:0016285">
    <property type="term" value="F:alanyl aminopeptidase activity"/>
    <property type="evidence" value="ECO:0007669"/>
    <property type="project" value="UniProtKB-EC"/>
</dbReference>
<dbReference type="GO" id="GO:0043171">
    <property type="term" value="P:peptide catabolic process"/>
    <property type="evidence" value="ECO:0007669"/>
    <property type="project" value="TreeGrafter"/>
</dbReference>
<dbReference type="InterPro" id="IPR001930">
    <property type="entry name" value="Peptidase_M1"/>
</dbReference>
<protein>
    <recommendedName>
        <fullName evidence="12">Puromycin-sensitive aminopeptidase</fullName>
        <ecNumber evidence="11">3.4.11.14</ecNumber>
    </recommendedName>
    <alternativeName>
        <fullName evidence="13">Cytosol alanyl aminopeptidase</fullName>
    </alternativeName>
</protein>
<dbReference type="SUPFAM" id="SSF55486">
    <property type="entry name" value="Metalloproteases ('zincins'), catalytic domain"/>
    <property type="match status" value="1"/>
</dbReference>
<feature type="binding site" evidence="15">
    <location>
        <position position="98"/>
    </location>
    <ligand>
        <name>Zn(2+)</name>
        <dbReference type="ChEBI" id="CHEBI:29105"/>
        <note>catalytic</note>
    </ligand>
</feature>
<evidence type="ECO:0000256" key="8">
    <source>
        <dbReference type="ARBA" id="ARBA00022833"/>
    </source>
</evidence>
<feature type="binding site" evidence="15">
    <location>
        <position position="121"/>
    </location>
    <ligand>
        <name>Zn(2+)</name>
        <dbReference type="ChEBI" id="CHEBI:29105"/>
        <note>catalytic</note>
    </ligand>
</feature>
<dbReference type="FunFam" id="2.60.40.1910:FF:000002">
    <property type="entry name" value="Aminopeptidase"/>
    <property type="match status" value="1"/>
</dbReference>
<keyword evidence="3" id="KW-0031">Aminopeptidase</keyword>
<dbReference type="InterPro" id="IPR050344">
    <property type="entry name" value="Peptidase_M1_aminopeptidases"/>
</dbReference>
<keyword evidence="9" id="KW-0482">Metalloprotease</keyword>
<dbReference type="Gene3D" id="1.25.50.20">
    <property type="match status" value="1"/>
</dbReference>
<comment type="similarity">
    <text evidence="2">Belongs to the peptidase M1 family.</text>
</comment>
<keyword evidence="8 15" id="KW-0862">Zinc</keyword>
<evidence type="ECO:0000256" key="1">
    <source>
        <dbReference type="ARBA" id="ARBA00004496"/>
    </source>
</evidence>
<dbReference type="Gene3D" id="1.10.390.10">
    <property type="entry name" value="Neutral Protease Domain 2"/>
    <property type="match status" value="1"/>
</dbReference>
<evidence type="ECO:0000256" key="15">
    <source>
        <dbReference type="PIRSR" id="PIRSR634016-3"/>
    </source>
</evidence>
<dbReference type="WBParaSite" id="PSAMB.scaffold121size75511.g2309.t1">
    <property type="protein sequence ID" value="PSAMB.scaffold121size75511.g2309.t1"/>
    <property type="gene ID" value="PSAMB.scaffold121size75511.g2309"/>
</dbReference>
<feature type="active site" description="Proton acceptor" evidence="14">
    <location>
        <position position="99"/>
    </location>
</feature>
<evidence type="ECO:0000259" key="18">
    <source>
        <dbReference type="Pfam" id="PF11838"/>
    </source>
</evidence>
<evidence type="ECO:0000313" key="20">
    <source>
        <dbReference type="WBParaSite" id="PSAMB.scaffold121size75511.g2309.t1"/>
    </source>
</evidence>
<dbReference type="CDD" id="cd09601">
    <property type="entry name" value="M1_APN-Q_like"/>
    <property type="match status" value="1"/>
</dbReference>
<evidence type="ECO:0000256" key="7">
    <source>
        <dbReference type="ARBA" id="ARBA00022801"/>
    </source>
</evidence>
<comment type="cofactor">
    <cofactor evidence="15">
        <name>Zn(2+)</name>
        <dbReference type="ChEBI" id="CHEBI:29105"/>
    </cofactor>
    <text evidence="15">Binds 1 zinc ion per subunit.</text>
</comment>
<feature type="site" description="Transition state stabilizer" evidence="16">
    <location>
        <position position="184"/>
    </location>
</feature>
<dbReference type="PRINTS" id="PR00756">
    <property type="entry name" value="ALADIPTASE"/>
</dbReference>
<sequence>MLREVVKHVGRCVARNVDSRGALKRVAPLHHRLSLRTFTSTAALLNSLPPCSSSTLHAPITGAMENWGLVTYREVALLVDPSKSSTRQKSRVALVIAHELAHMWFGNLVTMKWWTDLWLKEGFASFMEYLFVGANYPEFKTWLHFVNDELASGFSLDALKSSHPIEVTIDNPNELDEIYDSITYAKSNSINRMLFSYLGEEVFRNGLRIYLKKFQYNNATTVDLWDALSSSSGQDVNALMSPWTKQMGFPVISVSQRQDGGKRVLKLTQKRFIADGSEDTDDLLWQVPINISTSGDPNEPKFKILFSERETEVDLEGVEPDQWVKLNAATTGYYRVEYSDEMLKALLPAVKSKTLPVLDRFGLANDLFALVKAGRVPATQFLSLLSACSEEDEYTVWATLDGGVGAIANVLNRAGNESLKARFDAFVRKAYAPVAAKLGWDAAKDEDSQVSMLRALIQGRLGKAGDQATIEAARGKFKDHVDNGTELHPDLRMTIYGMVGRNGGMEAYEQLKKMYENATFGEVERHCLLAMSQSPDSAVHKSAFDYAVQQGKVRSQDLMILFVGATVTKQGQDFIWPYFKDNMKMLLDKFGGANNGLFQHVLKISCDGHCTEEVATDVEAFFRTVDDASAQTLDRPIRQITETIRVNGGLLKRNEAPIDQWLTANGF</sequence>
<evidence type="ECO:0000256" key="12">
    <source>
        <dbReference type="ARBA" id="ARBA00074113"/>
    </source>
</evidence>
<evidence type="ECO:0000256" key="2">
    <source>
        <dbReference type="ARBA" id="ARBA00010136"/>
    </source>
</evidence>
<evidence type="ECO:0000256" key="14">
    <source>
        <dbReference type="PIRSR" id="PIRSR634016-1"/>
    </source>
</evidence>
<accession>A0A914USM4</accession>